<proteinExistence type="predicted"/>
<evidence type="ECO:0000313" key="1">
    <source>
        <dbReference type="EMBL" id="KAK5580158.1"/>
    </source>
</evidence>
<dbReference type="Proteomes" id="UP001344447">
    <property type="component" value="Unassembled WGS sequence"/>
</dbReference>
<dbReference type="InterPro" id="IPR050754">
    <property type="entry name" value="FKBP4/5/8-like"/>
</dbReference>
<dbReference type="Gene3D" id="1.25.40.10">
    <property type="entry name" value="Tetratricopeptide repeat domain"/>
    <property type="match status" value="1"/>
</dbReference>
<comment type="caution">
    <text evidence="1">The sequence shown here is derived from an EMBL/GenBank/DDBJ whole genome shotgun (WGS) entry which is preliminary data.</text>
</comment>
<accession>A0AAN7UF01</accession>
<dbReference type="InterPro" id="IPR011990">
    <property type="entry name" value="TPR-like_helical_dom_sf"/>
</dbReference>
<dbReference type="AlphaFoldDB" id="A0AAN7UF01"/>
<name>A0AAN7UF01_9MYCE</name>
<keyword evidence="2" id="KW-1185">Reference proteome</keyword>
<evidence type="ECO:0000313" key="2">
    <source>
        <dbReference type="Proteomes" id="UP001344447"/>
    </source>
</evidence>
<sequence>MKMETINYFKIKYMIESILVTELKDELYNLISANVLSIPSNVHSRNKYETLYKKNDPEGYKTLTKAEKSLLEIGIDENFSFKLISNLISNMKLIPIFKDQIDNVKDITQYLNLNFDSIKDFKLNNKKFEEIRKRIITFLEKTGRDVNDDIKITDKINSNSTDDFWFMEEIKENVYKLKDIGNKFYSKGEFDKAIKSYLEAFVLSGLSDSMKGILFLNISTCYLAKVNSKQKIRFVETEYPLSIHEALRYSILSLSKRPNWFKPYYRIGQILSKFSKFEKSIQFLNASLSLEDSSETQILIEETNEKLKSLMDCKNNGERNFEKESMLRIEKLGTIHLNQFKETITDKFFNLIKKQTVKSFEKYLEDSKSFGLSEKHLIERFVSDVVRLINFPNLDLQSEAFSRCIGNKTQYAQPYFEFANSLIPPNPKDIDTRNNHLIIGLMLYASTLPVKFDLICNKNDNNDNNDNGNNNFSESFNIHNFNGGVLRAQEFLGHVYRLGLFGEDIDLEKSIYYFNKSIENSQGIEINYLHISGYECIGPLTLSDMYHHGDTPNGINDTEKAAKLYQLFKVTNNNLMQLIEIYEGSRENDKQELKLEKESDRLYYNYLFLKTDN</sequence>
<dbReference type="SMART" id="SM00028">
    <property type="entry name" value="TPR"/>
    <property type="match status" value="2"/>
</dbReference>
<reference evidence="1 2" key="1">
    <citation type="submission" date="2023-11" db="EMBL/GenBank/DDBJ databases">
        <title>Dfirmibasis_genome.</title>
        <authorList>
            <person name="Edelbroek B."/>
            <person name="Kjellin J."/>
            <person name="Jerlstrom-Hultqvist J."/>
            <person name="Soderbom F."/>
        </authorList>
    </citation>
    <scope>NUCLEOTIDE SEQUENCE [LARGE SCALE GENOMIC DNA]</scope>
    <source>
        <strain evidence="1 2">TNS-C-14</strain>
    </source>
</reference>
<dbReference type="PANTHER" id="PTHR46512">
    <property type="entry name" value="PEPTIDYLPROLYL ISOMERASE"/>
    <property type="match status" value="1"/>
</dbReference>
<organism evidence="1 2">
    <name type="scientific">Dictyostelium firmibasis</name>
    <dbReference type="NCBI Taxonomy" id="79012"/>
    <lineage>
        <taxon>Eukaryota</taxon>
        <taxon>Amoebozoa</taxon>
        <taxon>Evosea</taxon>
        <taxon>Eumycetozoa</taxon>
        <taxon>Dictyostelia</taxon>
        <taxon>Dictyosteliales</taxon>
        <taxon>Dictyosteliaceae</taxon>
        <taxon>Dictyostelium</taxon>
    </lineage>
</organism>
<dbReference type="SUPFAM" id="SSF48452">
    <property type="entry name" value="TPR-like"/>
    <property type="match status" value="1"/>
</dbReference>
<dbReference type="EMBL" id="JAVFKY010000002">
    <property type="protein sequence ID" value="KAK5580158.1"/>
    <property type="molecule type" value="Genomic_DNA"/>
</dbReference>
<protein>
    <submittedName>
        <fullName evidence="1">Uncharacterized protein</fullName>
    </submittedName>
</protein>
<gene>
    <name evidence="1" type="ORF">RB653_000171</name>
</gene>
<dbReference type="InterPro" id="IPR019734">
    <property type="entry name" value="TPR_rpt"/>
</dbReference>